<evidence type="ECO:0000313" key="2">
    <source>
        <dbReference type="EMBL" id="MBB4266822.1"/>
    </source>
</evidence>
<protein>
    <submittedName>
        <fullName evidence="2">Preprotein translocase subunit SecD</fullName>
    </submittedName>
</protein>
<dbReference type="Proteomes" id="UP000554286">
    <property type="component" value="Unassembled WGS sequence"/>
</dbReference>
<accession>A0A7W6WAS6</accession>
<keyword evidence="3" id="KW-1185">Reference proteome</keyword>
<name>A0A7W6WAS6_9PROT</name>
<dbReference type="EMBL" id="JACIGK010000018">
    <property type="protein sequence ID" value="MBB4266822.1"/>
    <property type="molecule type" value="Genomic_DNA"/>
</dbReference>
<dbReference type="InterPro" id="IPR054384">
    <property type="entry name" value="SecDF_P1_head"/>
</dbReference>
<organism evidence="2 3">
    <name type="scientific">Roseospira visakhapatnamensis</name>
    <dbReference type="NCBI Taxonomy" id="390880"/>
    <lineage>
        <taxon>Bacteria</taxon>
        <taxon>Pseudomonadati</taxon>
        <taxon>Pseudomonadota</taxon>
        <taxon>Alphaproteobacteria</taxon>
        <taxon>Rhodospirillales</taxon>
        <taxon>Rhodospirillaceae</taxon>
        <taxon>Roseospira</taxon>
    </lineage>
</organism>
<reference evidence="2 3" key="1">
    <citation type="submission" date="2020-08" db="EMBL/GenBank/DDBJ databases">
        <title>Genome sequencing of Purple Non-Sulfur Bacteria from various extreme environments.</title>
        <authorList>
            <person name="Mayer M."/>
        </authorList>
    </citation>
    <scope>NUCLEOTIDE SEQUENCE [LARGE SCALE GENOMIC DNA]</scope>
    <source>
        <strain evidence="2 3">JA131</strain>
    </source>
</reference>
<dbReference type="Gene3D" id="3.30.1360.200">
    <property type="match status" value="1"/>
</dbReference>
<sequence length="83" mass="8553">MTRTNVGKRLAVVLNGAVISAPVIREPILGGQGIVSGDFSAQEAQDLALLLRAGALSAPPRVLEERIVGPGLGADSSPRRLDP</sequence>
<comment type="caution">
    <text evidence="2">The sequence shown here is derived from an EMBL/GenBank/DDBJ whole genome shotgun (WGS) entry which is preliminary data.</text>
</comment>
<gene>
    <name evidence="2" type="ORF">GGD89_002458</name>
</gene>
<proteinExistence type="predicted"/>
<dbReference type="AlphaFoldDB" id="A0A7W6WAS6"/>
<feature type="domain" description="SecDF P1 head subdomain" evidence="1">
    <location>
        <begin position="1"/>
        <end position="58"/>
    </location>
</feature>
<evidence type="ECO:0000313" key="3">
    <source>
        <dbReference type="Proteomes" id="UP000554286"/>
    </source>
</evidence>
<dbReference type="Pfam" id="PF22599">
    <property type="entry name" value="SecDF_P1_head"/>
    <property type="match status" value="1"/>
</dbReference>
<evidence type="ECO:0000259" key="1">
    <source>
        <dbReference type="Pfam" id="PF22599"/>
    </source>
</evidence>